<gene>
    <name evidence="2" type="ORF">FYJ84_00975</name>
</gene>
<feature type="transmembrane region" description="Helical" evidence="1">
    <location>
        <begin position="18"/>
        <end position="36"/>
    </location>
</feature>
<name>A0A6I2UEP7_9FIRM</name>
<keyword evidence="1" id="KW-1133">Transmembrane helix</keyword>
<proteinExistence type="predicted"/>
<sequence length="575" mass="67403">MMIKREVRMLFKGEHRKIIILSIFLGMIVSYFFVHWNTDYYLLRSGDVKEETYRISNEHSIIQDMYVGRNSYIRISCFKENIKKNDKLVFTLSQDDITEKYVYDANKLRDNNWDMLNVYMDFDDFLPGVGQLQISFEGEGDGVTVLLVENPNEKVLRPAILENEISDNKYLDFMYDRYTMSYFAPLWCISTIVIGCLLYSRKYFSQALRTYPITVVAFVVIFYWIAIKDFYVGTHIEEWVRAFWMIDYRFGFTNRGFVGSIVSICLKVFNGNTYLPDNVLRGIIIGSTLIVSAVVLHGIYLLEKYANDNQDKLIKGFMLVFVLNPFFFTYYLNTKSLDYSALLGRVDIFFIMISIIVFELLLKRKYLYLVPICIFIGICIYHIYAITIVPIILSLLLVAYCDSKEAKVKKILVISIMIWVGLTIYMSSFTHVHGIPIDEYFNLQVARTDVDLKYDVTTFYAYGHEGSAFPDIVKNHLWYRFFLLVMFTLPFWGIYLYIVYNRIYISNNLFEKFAYASFLGSGLFLFTAIQSSDFMRYFADWYMGLGYGFFVLYFSDGYGMKTCAEYNGPPVKTTF</sequence>
<evidence type="ECO:0000256" key="1">
    <source>
        <dbReference type="SAM" id="Phobius"/>
    </source>
</evidence>
<organism evidence="2 3">
    <name type="scientific">Anaerovibrio slackiae</name>
    <dbReference type="NCBI Taxonomy" id="2652309"/>
    <lineage>
        <taxon>Bacteria</taxon>
        <taxon>Bacillati</taxon>
        <taxon>Bacillota</taxon>
        <taxon>Negativicutes</taxon>
        <taxon>Selenomonadales</taxon>
        <taxon>Selenomonadaceae</taxon>
        <taxon>Anaerovibrio</taxon>
    </lineage>
</organism>
<dbReference type="EMBL" id="VUNR01000002">
    <property type="protein sequence ID" value="MSU07572.1"/>
    <property type="molecule type" value="Genomic_DNA"/>
</dbReference>
<feature type="transmembrane region" description="Helical" evidence="1">
    <location>
        <begin position="344"/>
        <end position="362"/>
    </location>
</feature>
<feature type="transmembrane region" description="Helical" evidence="1">
    <location>
        <begin position="411"/>
        <end position="432"/>
    </location>
</feature>
<accession>A0A6I2UEP7</accession>
<dbReference type="AlphaFoldDB" id="A0A6I2UEP7"/>
<keyword evidence="3" id="KW-1185">Reference proteome</keyword>
<feature type="transmembrane region" description="Helical" evidence="1">
    <location>
        <begin position="211"/>
        <end position="232"/>
    </location>
</feature>
<feature type="transmembrane region" description="Helical" evidence="1">
    <location>
        <begin position="180"/>
        <end position="199"/>
    </location>
</feature>
<evidence type="ECO:0000313" key="2">
    <source>
        <dbReference type="EMBL" id="MSU07572.1"/>
    </source>
</evidence>
<dbReference type="Proteomes" id="UP000433181">
    <property type="component" value="Unassembled WGS sequence"/>
</dbReference>
<feature type="transmembrane region" description="Helical" evidence="1">
    <location>
        <begin position="368"/>
        <end position="399"/>
    </location>
</feature>
<feature type="transmembrane region" description="Helical" evidence="1">
    <location>
        <begin position="313"/>
        <end position="332"/>
    </location>
</feature>
<keyword evidence="1" id="KW-0812">Transmembrane</keyword>
<reference evidence="2 3" key="1">
    <citation type="submission" date="2019-08" db="EMBL/GenBank/DDBJ databases">
        <title>In-depth cultivation of the pig gut microbiome towards novel bacterial diversity and tailored functional studies.</title>
        <authorList>
            <person name="Wylensek D."/>
            <person name="Hitch T.C.A."/>
            <person name="Clavel T."/>
        </authorList>
    </citation>
    <scope>NUCLEOTIDE SEQUENCE [LARGE SCALE GENOMIC DNA]</scope>
    <source>
        <strain evidence="2 3">WCA-693-APC-5D-A</strain>
    </source>
</reference>
<comment type="caution">
    <text evidence="2">The sequence shown here is derived from an EMBL/GenBank/DDBJ whole genome shotgun (WGS) entry which is preliminary data.</text>
</comment>
<keyword evidence="1" id="KW-0472">Membrane</keyword>
<feature type="transmembrane region" description="Helical" evidence="1">
    <location>
        <begin position="477"/>
        <end position="500"/>
    </location>
</feature>
<feature type="transmembrane region" description="Helical" evidence="1">
    <location>
        <begin position="535"/>
        <end position="554"/>
    </location>
</feature>
<feature type="transmembrane region" description="Helical" evidence="1">
    <location>
        <begin position="282"/>
        <end position="301"/>
    </location>
</feature>
<evidence type="ECO:0000313" key="3">
    <source>
        <dbReference type="Proteomes" id="UP000433181"/>
    </source>
</evidence>
<feature type="transmembrane region" description="Helical" evidence="1">
    <location>
        <begin position="252"/>
        <end position="270"/>
    </location>
</feature>
<protein>
    <submittedName>
        <fullName evidence="2">Uncharacterized protein</fullName>
    </submittedName>
</protein>
<feature type="transmembrane region" description="Helical" evidence="1">
    <location>
        <begin position="512"/>
        <end position="529"/>
    </location>
</feature>
<dbReference type="GeneID" id="96777480"/>
<dbReference type="RefSeq" id="WP_154405252.1">
    <property type="nucleotide sequence ID" value="NZ_VUNR01000002.1"/>
</dbReference>